<organism evidence="3 4">
    <name type="scientific">Methylobacterium isbiliense</name>
    <dbReference type="NCBI Taxonomy" id="315478"/>
    <lineage>
        <taxon>Bacteria</taxon>
        <taxon>Pseudomonadati</taxon>
        <taxon>Pseudomonadota</taxon>
        <taxon>Alphaproteobacteria</taxon>
        <taxon>Hyphomicrobiales</taxon>
        <taxon>Methylobacteriaceae</taxon>
        <taxon>Methylobacterium</taxon>
    </lineage>
</organism>
<keyword evidence="2" id="KW-0732">Signal</keyword>
<feature type="region of interest" description="Disordered" evidence="1">
    <location>
        <begin position="125"/>
        <end position="219"/>
    </location>
</feature>
<evidence type="ECO:0000313" key="4">
    <source>
        <dbReference type="Proteomes" id="UP001055153"/>
    </source>
</evidence>
<feature type="compositionally biased region" description="Basic and acidic residues" evidence="1">
    <location>
        <begin position="200"/>
        <end position="212"/>
    </location>
</feature>
<dbReference type="RefSeq" id="WP_238235935.1">
    <property type="nucleotide sequence ID" value="NZ_BPQQ01000034.1"/>
</dbReference>
<gene>
    <name evidence="3" type="ORF">GMJLKIPL_3061</name>
</gene>
<protein>
    <recommendedName>
        <fullName evidence="5">DUF3035 domain-containing protein</fullName>
    </recommendedName>
</protein>
<dbReference type="EMBL" id="BPQQ01000034">
    <property type="protein sequence ID" value="GJE01132.1"/>
    <property type="molecule type" value="Genomic_DNA"/>
</dbReference>
<accession>A0ABQ4SDJ9</accession>
<evidence type="ECO:0000313" key="3">
    <source>
        <dbReference type="EMBL" id="GJE01132.1"/>
    </source>
</evidence>
<feature type="compositionally biased region" description="Basic and acidic residues" evidence="1">
    <location>
        <begin position="157"/>
        <end position="174"/>
    </location>
</feature>
<proteinExistence type="predicted"/>
<comment type="caution">
    <text evidence="3">The sequence shown here is derived from an EMBL/GenBank/DDBJ whole genome shotgun (WGS) entry which is preliminary data.</text>
</comment>
<evidence type="ECO:0000256" key="1">
    <source>
        <dbReference type="SAM" id="MobiDB-lite"/>
    </source>
</evidence>
<sequence length="219" mass="24149">MTDHRTILTLAALLCGVASVAQAEEGVFMKNALSNIGLIEPERPTITYRERAPLVLPPKAGNAALPPPVPRSAVREAAPQWPTDPEAAARARQAKEARKPITRGEQGRMNDNNMTLSIYEMRAGRREGAGVPTEPTYKPGDNVRESTWLNPLQLFQGRKDDTPVSDVEPSRDILTDPPTGYRAPPNGRLARAPEGPRQTLSEKEREESDPRAYLRSRAR</sequence>
<keyword evidence="4" id="KW-1185">Reference proteome</keyword>
<feature type="chain" id="PRO_5046732072" description="DUF3035 domain-containing protein" evidence="2">
    <location>
        <begin position="24"/>
        <end position="219"/>
    </location>
</feature>
<reference evidence="3" key="2">
    <citation type="submission" date="2021-08" db="EMBL/GenBank/DDBJ databases">
        <authorList>
            <person name="Tani A."/>
            <person name="Ola A."/>
            <person name="Ogura Y."/>
            <person name="Katsura K."/>
            <person name="Hayashi T."/>
        </authorList>
    </citation>
    <scope>NUCLEOTIDE SEQUENCE</scope>
    <source>
        <strain evidence="3">DSM 17168</strain>
    </source>
</reference>
<reference evidence="3" key="1">
    <citation type="journal article" date="2021" name="Front. Microbiol.">
        <title>Comprehensive Comparative Genomics and Phenotyping of Methylobacterium Species.</title>
        <authorList>
            <person name="Alessa O."/>
            <person name="Ogura Y."/>
            <person name="Fujitani Y."/>
            <person name="Takami H."/>
            <person name="Hayashi T."/>
            <person name="Sahin N."/>
            <person name="Tani A."/>
        </authorList>
    </citation>
    <scope>NUCLEOTIDE SEQUENCE</scope>
    <source>
        <strain evidence="3">DSM 17168</strain>
    </source>
</reference>
<evidence type="ECO:0000256" key="2">
    <source>
        <dbReference type="SAM" id="SignalP"/>
    </source>
</evidence>
<name>A0ABQ4SDJ9_9HYPH</name>
<dbReference type="Proteomes" id="UP001055153">
    <property type="component" value="Unassembled WGS sequence"/>
</dbReference>
<evidence type="ECO:0008006" key="5">
    <source>
        <dbReference type="Google" id="ProtNLM"/>
    </source>
</evidence>
<feature type="signal peptide" evidence="2">
    <location>
        <begin position="1"/>
        <end position="23"/>
    </location>
</feature>